<evidence type="ECO:0000256" key="4">
    <source>
        <dbReference type="ARBA" id="ARBA00022801"/>
    </source>
</evidence>
<keyword evidence="5" id="KW-0862">Zinc</keyword>
<evidence type="ECO:0000256" key="3">
    <source>
        <dbReference type="ARBA" id="ARBA00022723"/>
    </source>
</evidence>
<dbReference type="InterPro" id="IPR051156">
    <property type="entry name" value="Mito/Outer_Membr_Metalloprot"/>
</dbReference>
<keyword evidence="9" id="KW-1185">Reference proteome</keyword>
<keyword evidence="3" id="KW-0479">Metal-binding</keyword>
<dbReference type="CDD" id="cd07324">
    <property type="entry name" value="M48C_Oma1-like"/>
    <property type="match status" value="1"/>
</dbReference>
<dbReference type="EC" id="3.4.24.-" evidence="8"/>
<dbReference type="Gene3D" id="1.25.40.10">
    <property type="entry name" value="Tetratricopeptide repeat domain"/>
    <property type="match status" value="1"/>
</dbReference>
<feature type="domain" description="Peptidase M48" evidence="7">
    <location>
        <begin position="56"/>
        <end position="244"/>
    </location>
</feature>
<protein>
    <submittedName>
        <fullName evidence="8">M48 family metalloprotease</fullName>
        <ecNumber evidence="8">3.4.24.-</ecNumber>
    </submittedName>
</protein>
<evidence type="ECO:0000256" key="6">
    <source>
        <dbReference type="ARBA" id="ARBA00023049"/>
    </source>
</evidence>
<dbReference type="PANTHER" id="PTHR22726">
    <property type="entry name" value="METALLOENDOPEPTIDASE OMA1"/>
    <property type="match status" value="1"/>
</dbReference>
<dbReference type="Proteomes" id="UP001210865">
    <property type="component" value="Chromosome"/>
</dbReference>
<accession>A0ABY7NRN4</accession>
<evidence type="ECO:0000259" key="7">
    <source>
        <dbReference type="Pfam" id="PF01435"/>
    </source>
</evidence>
<dbReference type="SUPFAM" id="SSF48452">
    <property type="entry name" value="TPR-like"/>
    <property type="match status" value="1"/>
</dbReference>
<evidence type="ECO:0000256" key="2">
    <source>
        <dbReference type="ARBA" id="ARBA00022670"/>
    </source>
</evidence>
<evidence type="ECO:0000313" key="9">
    <source>
        <dbReference type="Proteomes" id="UP001210865"/>
    </source>
</evidence>
<evidence type="ECO:0000313" key="8">
    <source>
        <dbReference type="EMBL" id="WBO23308.1"/>
    </source>
</evidence>
<sequence length="474" mass="50588">MGTARHSRGGQRGMRRHFAAIGRFLTLLLLSLLVAGRPVLAQDSDPQILRDTETEAFLADIAAPMAKSAGLAPGALQVVVIADPEINAFVAGGQTIYINSGLILAADNANEVEGVIAHELGHIEGGHVPLQNQGTRPAGRILLLSLLAGIAAAAAGAPGAGLAAFGAGSTIAQSHVLAFSRADEGSADASAVRHLNDAHLSGKGMISFFGKLKQEEYRLTPADYTIDPYAQTHPMTADREAALDADLEKSPWWNAPQDPAKQARFLRVKAKLAGYVQDPITTLRKMPESDQSVPAHYARAYAWHRAAYPDKADAEADALLRTAPLDPYFNELKGQILLENGHPKEALAPLRIAVAQSHQAPLISALFGQALIATDDPANFAEAETVLKVSVDKDREDPLAWYALGAVYAQRGDEPHAALAAAERYAMNGEDALARTNAERALLGLKTGTRDYLRAEDIAVTSRNNMDSRYGKKK</sequence>
<dbReference type="InterPro" id="IPR011990">
    <property type="entry name" value="TPR-like_helical_dom_sf"/>
</dbReference>
<keyword evidence="2" id="KW-0645">Protease</keyword>
<dbReference type="Pfam" id="PF01435">
    <property type="entry name" value="Peptidase_M48"/>
    <property type="match status" value="1"/>
</dbReference>
<gene>
    <name evidence="8" type="ORF">PBT88_04005</name>
</gene>
<proteinExistence type="predicted"/>
<comment type="cofactor">
    <cofactor evidence="1">
        <name>Zn(2+)</name>
        <dbReference type="ChEBI" id="CHEBI:29105"/>
    </cofactor>
</comment>
<reference evidence="8 9" key="1">
    <citation type="submission" date="2022-12" db="EMBL/GenBank/DDBJ databases">
        <title>Sphingomonas abieness sp. nov., an endophytic bacterium isolated from Abies koreana.</title>
        <authorList>
            <person name="Jiang L."/>
            <person name="Lee J."/>
        </authorList>
    </citation>
    <scope>NUCLEOTIDE SEQUENCE [LARGE SCALE GENOMIC DNA]</scope>
    <source>
        <strain evidence="9">PAMB 00755</strain>
    </source>
</reference>
<evidence type="ECO:0000256" key="5">
    <source>
        <dbReference type="ARBA" id="ARBA00022833"/>
    </source>
</evidence>
<evidence type="ECO:0000256" key="1">
    <source>
        <dbReference type="ARBA" id="ARBA00001947"/>
    </source>
</evidence>
<keyword evidence="6 8" id="KW-0482">Metalloprotease</keyword>
<dbReference type="Gene3D" id="3.30.2010.10">
    <property type="entry name" value="Metalloproteases ('zincins'), catalytic domain"/>
    <property type="match status" value="1"/>
</dbReference>
<keyword evidence="4 8" id="KW-0378">Hydrolase</keyword>
<dbReference type="GO" id="GO:0008237">
    <property type="term" value="F:metallopeptidase activity"/>
    <property type="evidence" value="ECO:0007669"/>
    <property type="project" value="UniProtKB-KW"/>
</dbReference>
<name>A0ABY7NRN4_9SPHN</name>
<dbReference type="InterPro" id="IPR001915">
    <property type="entry name" value="Peptidase_M48"/>
</dbReference>
<dbReference type="EMBL" id="CP115174">
    <property type="protein sequence ID" value="WBO23308.1"/>
    <property type="molecule type" value="Genomic_DNA"/>
</dbReference>
<organism evidence="8 9">
    <name type="scientific">Sphingomonas abietis</name>
    <dbReference type="NCBI Taxonomy" id="3012344"/>
    <lineage>
        <taxon>Bacteria</taxon>
        <taxon>Pseudomonadati</taxon>
        <taxon>Pseudomonadota</taxon>
        <taxon>Alphaproteobacteria</taxon>
        <taxon>Sphingomonadales</taxon>
        <taxon>Sphingomonadaceae</taxon>
        <taxon>Sphingomonas</taxon>
    </lineage>
</organism>
<dbReference type="PANTHER" id="PTHR22726:SF1">
    <property type="entry name" value="METALLOENDOPEPTIDASE OMA1, MITOCHONDRIAL"/>
    <property type="match status" value="1"/>
</dbReference>